<gene>
    <name evidence="4" type="ORF">GLAREA_11462</name>
</gene>
<dbReference type="HOGENOM" id="CLU_020027_11_1_1"/>
<keyword evidence="2" id="KW-0378">Hydrolase</keyword>
<sequence length="414" mass="45646">MDVPAFENKIERMCQERVIPGVLCIASDTTGSFQYKKAFGVRTLKEDTPHDLLKVDATMWLASCTKLIGTIAVMQLVEQGKIGLDSDITEFIPELKGLEILKGFETIDGVETPILEGNERVITLKMLLTHQSGLSYQFFNPNIIKHRALTGGETPAIYMTSPDLISTFKTPLTYVPGEGWEYSSGIDWAGLIVERISGMELETYFQKHIWDPLDVRSMTFFPAQHPEIAGKLVDMSLRAGGSTAMGTAVDPNGKMEYTTDTVWNPDMKFASAGAGLYGAPLDYQKLLHSLCVGDEKILENATLDLMFQDHLAPAAKTAFEATLEVKELRAVYGVREGQKVSWGIGGMVYLEDVEGGRRKGTMNWGGYPGLFWFCDRVSGVSGVLASQIIPPGDEVFKGVMEEWEGVVYRNAGKV</sequence>
<dbReference type="KEGG" id="glz:GLAREA_11462"/>
<feature type="domain" description="Beta-lactamase-related" evidence="3">
    <location>
        <begin position="7"/>
        <end position="391"/>
    </location>
</feature>
<accession>S3CYI8</accession>
<dbReference type="RefSeq" id="XP_008087796.1">
    <property type="nucleotide sequence ID" value="XM_008089605.1"/>
</dbReference>
<organism evidence="4 5">
    <name type="scientific">Glarea lozoyensis (strain ATCC 20868 / MF5171)</name>
    <dbReference type="NCBI Taxonomy" id="1116229"/>
    <lineage>
        <taxon>Eukaryota</taxon>
        <taxon>Fungi</taxon>
        <taxon>Dikarya</taxon>
        <taxon>Ascomycota</taxon>
        <taxon>Pezizomycotina</taxon>
        <taxon>Leotiomycetes</taxon>
        <taxon>Helotiales</taxon>
        <taxon>Helotiaceae</taxon>
        <taxon>Glarea</taxon>
    </lineage>
</organism>
<evidence type="ECO:0000313" key="4">
    <source>
        <dbReference type="EMBL" id="EPE24881.1"/>
    </source>
</evidence>
<dbReference type="SUPFAM" id="SSF56601">
    <property type="entry name" value="beta-lactamase/transpeptidase-like"/>
    <property type="match status" value="1"/>
</dbReference>
<dbReference type="PANTHER" id="PTHR43283:SF17">
    <property type="entry name" value="(LOVD), PUTATIVE (AFU_ORTHOLOGUE AFUA_5G00920)-RELATED"/>
    <property type="match status" value="1"/>
</dbReference>
<keyword evidence="5" id="KW-1185">Reference proteome</keyword>
<dbReference type="InterPro" id="IPR001466">
    <property type="entry name" value="Beta-lactam-related"/>
</dbReference>
<dbReference type="InterPro" id="IPR012338">
    <property type="entry name" value="Beta-lactam/transpept-like"/>
</dbReference>
<evidence type="ECO:0000256" key="1">
    <source>
        <dbReference type="ARBA" id="ARBA00009009"/>
    </source>
</evidence>
<dbReference type="GO" id="GO:0016787">
    <property type="term" value="F:hydrolase activity"/>
    <property type="evidence" value="ECO:0007669"/>
    <property type="project" value="UniProtKB-KW"/>
</dbReference>
<dbReference type="AlphaFoldDB" id="S3CYI8"/>
<dbReference type="GeneID" id="19470503"/>
<reference evidence="4 5" key="1">
    <citation type="journal article" date="2013" name="BMC Genomics">
        <title>Genomics-driven discovery of the pneumocandin biosynthetic gene cluster in the fungus Glarea lozoyensis.</title>
        <authorList>
            <person name="Chen L."/>
            <person name="Yue Q."/>
            <person name="Zhang X."/>
            <person name="Xiang M."/>
            <person name="Wang C."/>
            <person name="Li S."/>
            <person name="Che Y."/>
            <person name="Ortiz-Lopez F.J."/>
            <person name="Bills G.F."/>
            <person name="Liu X."/>
            <person name="An Z."/>
        </authorList>
    </citation>
    <scope>NUCLEOTIDE SEQUENCE [LARGE SCALE GENOMIC DNA]</scope>
    <source>
        <strain evidence="5">ATCC 20868 / MF5171</strain>
    </source>
</reference>
<proteinExistence type="inferred from homology"/>
<evidence type="ECO:0000259" key="3">
    <source>
        <dbReference type="Pfam" id="PF00144"/>
    </source>
</evidence>
<evidence type="ECO:0000313" key="5">
    <source>
        <dbReference type="Proteomes" id="UP000016922"/>
    </source>
</evidence>
<dbReference type="OrthoDB" id="428260at2759"/>
<protein>
    <submittedName>
        <fullName evidence="4">Beta-lactamase/transpeptidase-like protein</fullName>
    </submittedName>
</protein>
<name>S3CYI8_GLAL2</name>
<dbReference type="EMBL" id="KE145372">
    <property type="protein sequence ID" value="EPE24881.1"/>
    <property type="molecule type" value="Genomic_DNA"/>
</dbReference>
<dbReference type="STRING" id="1116229.S3CYI8"/>
<dbReference type="PANTHER" id="PTHR43283">
    <property type="entry name" value="BETA-LACTAMASE-RELATED"/>
    <property type="match status" value="1"/>
</dbReference>
<dbReference type="Proteomes" id="UP000016922">
    <property type="component" value="Unassembled WGS sequence"/>
</dbReference>
<dbReference type="Gene3D" id="3.40.710.10">
    <property type="entry name" value="DD-peptidase/beta-lactamase superfamily"/>
    <property type="match status" value="1"/>
</dbReference>
<dbReference type="OMA" id="INGAVIC"/>
<evidence type="ECO:0000256" key="2">
    <source>
        <dbReference type="ARBA" id="ARBA00022801"/>
    </source>
</evidence>
<dbReference type="InterPro" id="IPR050789">
    <property type="entry name" value="Diverse_Enzym_Activities"/>
</dbReference>
<dbReference type="eggNOG" id="ENOG502S4UR">
    <property type="taxonomic scope" value="Eukaryota"/>
</dbReference>
<comment type="similarity">
    <text evidence="1">Belongs to the class-A beta-lactamase family.</text>
</comment>
<dbReference type="Pfam" id="PF00144">
    <property type="entry name" value="Beta-lactamase"/>
    <property type="match status" value="1"/>
</dbReference>